<comment type="caution">
    <text evidence="2">The sequence shown here is derived from an EMBL/GenBank/DDBJ whole genome shotgun (WGS) entry which is preliminary data.</text>
</comment>
<evidence type="ECO:0000313" key="2">
    <source>
        <dbReference type="EMBL" id="OJA19068.1"/>
    </source>
</evidence>
<evidence type="ECO:0000313" key="3">
    <source>
        <dbReference type="Proteomes" id="UP000183567"/>
    </source>
</evidence>
<sequence length="350" mass="37902">MLINSSHVSTPLASCSHELLDLFNYKANTNTSLVEPYDLIALLPTTSAATFSLAYLTHSLPSLLTAHIIALPLTLPRLLFHFEAHSGAIGRESDGSGDSEANVKRNWWAAAREVARVTKGKSIVVSEGVASEADYRGPKDIVNLQVHWSFSITFLQSLIFRITLLDLAQHLAHDASTVVPKSLILRAQARKTYRAVLSEPRLVIPEAAEVPLVQPTKDGQNSRDIVNSPQTSHLNPTSTLPQSDHPTPRDPLDSKKRPCAEDDPESTTNGRVNSRTGEVALTDGESSGKSAGNREKAGRLAITASYSSEYRLSAAVQYSFLFAMRHCKSIVSSAITSPSVAALLVLTTRV</sequence>
<evidence type="ECO:0000256" key="1">
    <source>
        <dbReference type="SAM" id="MobiDB-lite"/>
    </source>
</evidence>
<organism evidence="2 3">
    <name type="scientific">Rhizopogon vesiculosus</name>
    <dbReference type="NCBI Taxonomy" id="180088"/>
    <lineage>
        <taxon>Eukaryota</taxon>
        <taxon>Fungi</taxon>
        <taxon>Dikarya</taxon>
        <taxon>Basidiomycota</taxon>
        <taxon>Agaricomycotina</taxon>
        <taxon>Agaricomycetes</taxon>
        <taxon>Agaricomycetidae</taxon>
        <taxon>Boletales</taxon>
        <taxon>Suillineae</taxon>
        <taxon>Rhizopogonaceae</taxon>
        <taxon>Rhizopogon</taxon>
    </lineage>
</organism>
<dbReference type="STRING" id="180088.A0A1J8R577"/>
<feature type="region of interest" description="Disordered" evidence="1">
    <location>
        <begin position="213"/>
        <end position="296"/>
    </location>
</feature>
<reference evidence="2 3" key="1">
    <citation type="submission" date="2016-03" db="EMBL/GenBank/DDBJ databases">
        <title>Comparative genomics of the ectomycorrhizal sister species Rhizopogon vinicolor and Rhizopogon vesiculosus (Basidiomycota: Boletales) reveals a divergence of the mating type B locus.</title>
        <authorList>
            <person name="Mujic A.B."/>
            <person name="Kuo A."/>
            <person name="Tritt A."/>
            <person name="Lipzen A."/>
            <person name="Chen C."/>
            <person name="Johnson J."/>
            <person name="Sharma A."/>
            <person name="Barry K."/>
            <person name="Grigoriev I.V."/>
            <person name="Spatafora J.W."/>
        </authorList>
    </citation>
    <scope>NUCLEOTIDE SEQUENCE [LARGE SCALE GENOMIC DNA]</scope>
    <source>
        <strain evidence="2 3">AM-OR11-056</strain>
    </source>
</reference>
<gene>
    <name evidence="2" type="ORF">AZE42_12158</name>
</gene>
<dbReference type="AlphaFoldDB" id="A0A1J8R577"/>
<feature type="compositionally biased region" description="Polar residues" evidence="1">
    <location>
        <begin position="217"/>
        <end position="245"/>
    </location>
</feature>
<proteinExistence type="predicted"/>
<dbReference type="Proteomes" id="UP000183567">
    <property type="component" value="Unassembled WGS sequence"/>
</dbReference>
<keyword evidence="3" id="KW-1185">Reference proteome</keyword>
<name>A0A1J8R577_9AGAM</name>
<feature type="compositionally biased region" description="Basic and acidic residues" evidence="1">
    <location>
        <begin position="246"/>
        <end position="260"/>
    </location>
</feature>
<feature type="compositionally biased region" description="Polar residues" evidence="1">
    <location>
        <begin position="266"/>
        <end position="276"/>
    </location>
</feature>
<dbReference type="EMBL" id="LVVM01001189">
    <property type="protein sequence ID" value="OJA19068.1"/>
    <property type="molecule type" value="Genomic_DNA"/>
</dbReference>
<dbReference type="OrthoDB" id="17948at2759"/>
<protein>
    <submittedName>
        <fullName evidence="2">Uncharacterized protein</fullName>
    </submittedName>
</protein>
<accession>A0A1J8R577</accession>